<dbReference type="PRINTS" id="PR01036">
    <property type="entry name" value="TCRTETB"/>
</dbReference>
<dbReference type="STRING" id="4829.A0A168RYH8"/>
<dbReference type="AlphaFoldDB" id="A0A168RYH8"/>
<evidence type="ECO:0000256" key="7">
    <source>
        <dbReference type="SAM" id="MobiDB-lite"/>
    </source>
</evidence>
<feature type="transmembrane region" description="Helical" evidence="8">
    <location>
        <begin position="161"/>
        <end position="185"/>
    </location>
</feature>
<dbReference type="Gene3D" id="1.20.1720.10">
    <property type="entry name" value="Multidrug resistance protein D"/>
    <property type="match status" value="2"/>
</dbReference>
<organism evidence="10">
    <name type="scientific">Absidia glauca</name>
    <name type="common">Pin mould</name>
    <dbReference type="NCBI Taxonomy" id="4829"/>
    <lineage>
        <taxon>Eukaryota</taxon>
        <taxon>Fungi</taxon>
        <taxon>Fungi incertae sedis</taxon>
        <taxon>Mucoromycota</taxon>
        <taxon>Mucoromycotina</taxon>
        <taxon>Mucoromycetes</taxon>
        <taxon>Mucorales</taxon>
        <taxon>Cunninghamellaceae</taxon>
        <taxon>Absidia</taxon>
    </lineage>
</organism>
<evidence type="ECO:0000256" key="4">
    <source>
        <dbReference type="ARBA" id="ARBA00022989"/>
    </source>
</evidence>
<feature type="region of interest" description="Disordered" evidence="7">
    <location>
        <begin position="235"/>
        <end position="254"/>
    </location>
</feature>
<keyword evidence="4 8" id="KW-1133">Transmembrane helix</keyword>
<protein>
    <recommendedName>
        <fullName evidence="9">Major facilitator superfamily (MFS) profile domain-containing protein</fullName>
    </recommendedName>
</protein>
<keyword evidence="2" id="KW-0813">Transport</keyword>
<sequence>MGEPSSTVAKVGGVDSDGSPLVTEPYCIFTKTKVFTILFIISISGMMSPLSANIYFPALNNIQKDLHTTAQQVNLTVTVYMIFQGLSPAFWGSLADLWGRRPVYLITMLIYCVSCIGLALTQTYGGLLFLRMLQAFGSSSLIAVGAGVVGDIALPSERAGYYGIYLMGQLLGPVIGPLIGGLVAGTIGWRWIFWILLIMATVMLILLFLLVPETLRSLVGNGSGYANPTPLQWFHRHQSSSSSPPAPPQEPPTRSRFLQCPNFLAPFVYLLQVDVFVALVYGGLLYSCQYAYLVSATRLLNDHYGLTTIQIGLCFIPQGVGSILGSRIVGKLLNWSFAKAVQRYEENHQAAIVDRTQIPLDFPIYHTRLRIIGPCFLVAQCITVVYGWLFHVNAPLAIPIIFQFIMSFGMVASMTGTQTLMVDLFPGRGASITASYNFVRCILG</sequence>
<evidence type="ECO:0000256" key="6">
    <source>
        <dbReference type="ARBA" id="ARBA00023180"/>
    </source>
</evidence>
<keyword evidence="11" id="KW-1185">Reference proteome</keyword>
<reference evidence="10" key="1">
    <citation type="submission" date="2016-04" db="EMBL/GenBank/DDBJ databases">
        <authorList>
            <person name="Evans L.H."/>
            <person name="Alamgir A."/>
            <person name="Owens N."/>
            <person name="Weber N.D."/>
            <person name="Virtaneva K."/>
            <person name="Barbian K."/>
            <person name="Babar A."/>
            <person name="Rosenke K."/>
        </authorList>
    </citation>
    <scope>NUCLEOTIDE SEQUENCE [LARGE SCALE GENOMIC DNA]</scope>
    <source>
        <strain evidence="10">CBS 101.48</strain>
    </source>
</reference>
<feature type="transmembrane region" description="Helical" evidence="8">
    <location>
        <begin position="396"/>
        <end position="415"/>
    </location>
</feature>
<feature type="transmembrane region" description="Helical" evidence="8">
    <location>
        <begin position="72"/>
        <end position="91"/>
    </location>
</feature>
<dbReference type="InterPro" id="IPR020846">
    <property type="entry name" value="MFS_dom"/>
</dbReference>
<feature type="transmembrane region" description="Helical" evidence="8">
    <location>
        <begin position="132"/>
        <end position="154"/>
    </location>
</feature>
<dbReference type="SUPFAM" id="SSF103473">
    <property type="entry name" value="MFS general substrate transporter"/>
    <property type="match status" value="1"/>
</dbReference>
<comment type="subcellular location">
    <subcellularLocation>
        <location evidence="1">Membrane</location>
        <topology evidence="1">Multi-pass membrane protein</topology>
    </subcellularLocation>
</comment>
<evidence type="ECO:0000256" key="1">
    <source>
        <dbReference type="ARBA" id="ARBA00004141"/>
    </source>
</evidence>
<proteinExistence type="predicted"/>
<accession>A0A168RYH8</accession>
<feature type="transmembrane region" description="Helical" evidence="8">
    <location>
        <begin position="103"/>
        <end position="120"/>
    </location>
</feature>
<dbReference type="PANTHER" id="PTHR23502:SF51">
    <property type="entry name" value="QUINIDINE RESISTANCE PROTEIN 1-RELATED"/>
    <property type="match status" value="1"/>
</dbReference>
<dbReference type="EMBL" id="LT554760">
    <property type="protein sequence ID" value="SAM07562.1"/>
    <property type="molecule type" value="Genomic_DNA"/>
</dbReference>
<gene>
    <name evidence="10" type="primary">ABSGL_13205.1 scaffold 13659</name>
</gene>
<feature type="transmembrane region" description="Helical" evidence="8">
    <location>
        <begin position="371"/>
        <end position="390"/>
    </location>
</feature>
<evidence type="ECO:0000313" key="11">
    <source>
        <dbReference type="Proteomes" id="UP000078561"/>
    </source>
</evidence>
<evidence type="ECO:0000259" key="9">
    <source>
        <dbReference type="PROSITE" id="PS50850"/>
    </source>
</evidence>
<feature type="transmembrane region" description="Helical" evidence="8">
    <location>
        <begin position="34"/>
        <end position="52"/>
    </location>
</feature>
<dbReference type="Pfam" id="PF07690">
    <property type="entry name" value="MFS_1"/>
    <property type="match status" value="1"/>
</dbReference>
<dbReference type="InterPro" id="IPR036259">
    <property type="entry name" value="MFS_trans_sf"/>
</dbReference>
<dbReference type="InterPro" id="IPR011701">
    <property type="entry name" value="MFS"/>
</dbReference>
<feature type="transmembrane region" description="Helical" evidence="8">
    <location>
        <begin position="263"/>
        <end position="284"/>
    </location>
</feature>
<keyword evidence="6" id="KW-0325">Glycoprotein</keyword>
<dbReference type="FunFam" id="1.20.1250.20:FF:000172">
    <property type="entry name" value="MFS multidrug resistance transporter"/>
    <property type="match status" value="1"/>
</dbReference>
<dbReference type="PROSITE" id="PS50850">
    <property type="entry name" value="MFS"/>
    <property type="match status" value="1"/>
</dbReference>
<dbReference type="FunFam" id="1.20.1720.10:FF:000009">
    <property type="entry name" value="MFS multidrug transporter"/>
    <property type="match status" value="1"/>
</dbReference>
<name>A0A168RYH8_ABSGL</name>
<feature type="domain" description="Major facilitator superfamily (MFS) profile" evidence="9">
    <location>
        <begin position="37"/>
        <end position="444"/>
    </location>
</feature>
<dbReference type="GO" id="GO:0005886">
    <property type="term" value="C:plasma membrane"/>
    <property type="evidence" value="ECO:0007669"/>
    <property type="project" value="TreeGrafter"/>
</dbReference>
<evidence type="ECO:0000256" key="5">
    <source>
        <dbReference type="ARBA" id="ARBA00023136"/>
    </source>
</evidence>
<feature type="transmembrane region" description="Helical" evidence="8">
    <location>
        <begin position="304"/>
        <end position="324"/>
    </location>
</feature>
<dbReference type="OrthoDB" id="440553at2759"/>
<evidence type="ECO:0000313" key="10">
    <source>
        <dbReference type="EMBL" id="SAM07562.1"/>
    </source>
</evidence>
<dbReference type="GO" id="GO:0140115">
    <property type="term" value="P:export across plasma membrane"/>
    <property type="evidence" value="ECO:0007669"/>
    <property type="project" value="UniProtKB-ARBA"/>
</dbReference>
<dbReference type="OMA" id="GYFGMFN"/>
<evidence type="ECO:0000256" key="8">
    <source>
        <dbReference type="SAM" id="Phobius"/>
    </source>
</evidence>
<keyword evidence="5 8" id="KW-0472">Membrane</keyword>
<dbReference type="GO" id="GO:0015137">
    <property type="term" value="F:citrate transmembrane transporter activity"/>
    <property type="evidence" value="ECO:0007669"/>
    <property type="project" value="UniProtKB-ARBA"/>
</dbReference>
<keyword evidence="3 8" id="KW-0812">Transmembrane</keyword>
<evidence type="ECO:0000256" key="3">
    <source>
        <dbReference type="ARBA" id="ARBA00022692"/>
    </source>
</evidence>
<dbReference type="PANTHER" id="PTHR23502">
    <property type="entry name" value="MAJOR FACILITATOR SUPERFAMILY"/>
    <property type="match status" value="1"/>
</dbReference>
<feature type="transmembrane region" description="Helical" evidence="8">
    <location>
        <begin position="191"/>
        <end position="211"/>
    </location>
</feature>
<evidence type="ECO:0000256" key="2">
    <source>
        <dbReference type="ARBA" id="ARBA00022448"/>
    </source>
</evidence>
<dbReference type="InParanoid" id="A0A168RYH8"/>
<dbReference type="Proteomes" id="UP000078561">
    <property type="component" value="Unassembled WGS sequence"/>
</dbReference>